<dbReference type="AlphaFoldDB" id="A0AAU2JPX5"/>
<dbReference type="EMBL" id="CP108264">
    <property type="protein sequence ID" value="WTU74488.1"/>
    <property type="molecule type" value="Genomic_DNA"/>
</dbReference>
<proteinExistence type="predicted"/>
<keyword evidence="1" id="KW-0732">Signal</keyword>
<dbReference type="Pfam" id="PF05922">
    <property type="entry name" value="Inhibitor_I9"/>
    <property type="match status" value="1"/>
</dbReference>
<organism evidence="3">
    <name type="scientific">Streptomyces sp. NBC_00049</name>
    <dbReference type="NCBI Taxonomy" id="2903617"/>
    <lineage>
        <taxon>Bacteria</taxon>
        <taxon>Bacillati</taxon>
        <taxon>Actinomycetota</taxon>
        <taxon>Actinomycetes</taxon>
        <taxon>Kitasatosporales</taxon>
        <taxon>Streptomycetaceae</taxon>
        <taxon>Streptomyces</taxon>
    </lineage>
</organism>
<feature type="chain" id="PRO_5043872120" evidence="1">
    <location>
        <begin position="27"/>
        <end position="113"/>
    </location>
</feature>
<evidence type="ECO:0000256" key="1">
    <source>
        <dbReference type="SAM" id="SignalP"/>
    </source>
</evidence>
<reference evidence="3" key="1">
    <citation type="submission" date="2022-10" db="EMBL/GenBank/DDBJ databases">
        <title>The complete genomes of actinobacterial strains from the NBC collection.</title>
        <authorList>
            <person name="Joergensen T.S."/>
            <person name="Alvarez Arevalo M."/>
            <person name="Sterndorff E.B."/>
            <person name="Faurdal D."/>
            <person name="Vuksanovic O."/>
            <person name="Mourched A.-S."/>
            <person name="Charusanti P."/>
            <person name="Shaw S."/>
            <person name="Blin K."/>
            <person name="Weber T."/>
        </authorList>
    </citation>
    <scope>NUCLEOTIDE SEQUENCE</scope>
    <source>
        <strain evidence="3">NBC_00049</strain>
    </source>
</reference>
<dbReference type="SUPFAM" id="SSF54897">
    <property type="entry name" value="Protease propeptides/inhibitors"/>
    <property type="match status" value="1"/>
</dbReference>
<dbReference type="Gene3D" id="3.30.70.80">
    <property type="entry name" value="Peptidase S8 propeptide/proteinase inhibitor I9"/>
    <property type="match status" value="1"/>
</dbReference>
<dbReference type="InterPro" id="IPR037045">
    <property type="entry name" value="S8pro/Inhibitor_I9_sf"/>
</dbReference>
<evidence type="ECO:0000313" key="3">
    <source>
        <dbReference type="EMBL" id="WTU74488.1"/>
    </source>
</evidence>
<name>A0AAU2JPX5_9ACTN</name>
<sequence>MRNRLSRALPVAVAVLAAVAALPVSAATAAVPEPVPHTAAAHPADHAPYIVTVRRDFDPAAVAGMVGVTPDHVYRNALHGFAARLSPGQVAALHAMPGVESIEEDGRTAGFGG</sequence>
<evidence type="ECO:0000259" key="2">
    <source>
        <dbReference type="Pfam" id="PF05922"/>
    </source>
</evidence>
<dbReference type="GO" id="GO:0030414">
    <property type="term" value="F:peptidase inhibitor activity"/>
    <property type="evidence" value="ECO:0007669"/>
    <property type="project" value="UniProtKB-KW"/>
</dbReference>
<accession>A0AAU2JPX5</accession>
<keyword evidence="3" id="KW-0646">Protease inhibitor</keyword>
<gene>
    <name evidence="3" type="ORF">OG327_14780</name>
</gene>
<dbReference type="InterPro" id="IPR010259">
    <property type="entry name" value="S8pro/Inhibitor_I9"/>
</dbReference>
<feature type="signal peptide" evidence="1">
    <location>
        <begin position="1"/>
        <end position="26"/>
    </location>
</feature>
<protein>
    <submittedName>
        <fullName evidence="3">Protease inhibitor I9 family protein</fullName>
    </submittedName>
</protein>
<feature type="domain" description="Inhibitor I9" evidence="2">
    <location>
        <begin position="68"/>
        <end position="105"/>
    </location>
</feature>